<evidence type="ECO:0000313" key="1">
    <source>
        <dbReference type="EMBL" id="GAH73839.1"/>
    </source>
</evidence>
<sequence>MSRKKGNGNDILNKLLPTLIEVPRNDPKYMPDYMKLRRRDEKLLPFERTPLELKAESLLEDMRKLYLNKSVL</sequence>
<comment type="caution">
    <text evidence="1">The sequence shown here is derived from an EMBL/GenBank/DDBJ whole genome shotgun (WGS) entry which is preliminary data.</text>
</comment>
<accession>X1J660</accession>
<gene>
    <name evidence="1" type="ORF">S03H2_41930</name>
</gene>
<name>X1J660_9ZZZZ</name>
<reference evidence="1" key="1">
    <citation type="journal article" date="2014" name="Front. Microbiol.">
        <title>High frequency of phylogenetically diverse reductive dehalogenase-homologous genes in deep subseafloor sedimentary metagenomes.</title>
        <authorList>
            <person name="Kawai M."/>
            <person name="Futagami T."/>
            <person name="Toyoda A."/>
            <person name="Takaki Y."/>
            <person name="Nishi S."/>
            <person name="Hori S."/>
            <person name="Arai W."/>
            <person name="Tsubouchi T."/>
            <person name="Morono Y."/>
            <person name="Uchiyama I."/>
            <person name="Ito T."/>
            <person name="Fujiyama A."/>
            <person name="Inagaki F."/>
            <person name="Takami H."/>
        </authorList>
    </citation>
    <scope>NUCLEOTIDE SEQUENCE</scope>
    <source>
        <strain evidence="1">Expedition CK06-06</strain>
    </source>
</reference>
<protein>
    <submittedName>
        <fullName evidence="1">Uncharacterized protein</fullName>
    </submittedName>
</protein>
<proteinExistence type="predicted"/>
<organism evidence="1">
    <name type="scientific">marine sediment metagenome</name>
    <dbReference type="NCBI Taxonomy" id="412755"/>
    <lineage>
        <taxon>unclassified sequences</taxon>
        <taxon>metagenomes</taxon>
        <taxon>ecological metagenomes</taxon>
    </lineage>
</organism>
<dbReference type="AlphaFoldDB" id="X1J660"/>
<dbReference type="EMBL" id="BARU01026075">
    <property type="protein sequence ID" value="GAH73839.1"/>
    <property type="molecule type" value="Genomic_DNA"/>
</dbReference>